<evidence type="ECO:0000313" key="2">
    <source>
        <dbReference type="EMBL" id="CAJ1087530.1"/>
    </source>
</evidence>
<protein>
    <submittedName>
        <fullName evidence="2">Uncharacterized protein</fullName>
    </submittedName>
</protein>
<feature type="region of interest" description="Disordered" evidence="1">
    <location>
        <begin position="34"/>
        <end position="130"/>
    </location>
</feature>
<reference evidence="2" key="1">
    <citation type="submission" date="2023-08" db="EMBL/GenBank/DDBJ databases">
        <authorList>
            <person name="Alioto T."/>
            <person name="Alioto T."/>
            <person name="Gomez Garrido J."/>
        </authorList>
    </citation>
    <scope>NUCLEOTIDE SEQUENCE</scope>
</reference>
<name>A0AAV1HN73_XYRNO</name>
<feature type="compositionally biased region" description="Basic and acidic residues" evidence="1">
    <location>
        <begin position="48"/>
        <end position="130"/>
    </location>
</feature>
<dbReference type="EMBL" id="OY660887">
    <property type="protein sequence ID" value="CAJ1087530.1"/>
    <property type="molecule type" value="Genomic_DNA"/>
</dbReference>
<dbReference type="Proteomes" id="UP001178508">
    <property type="component" value="Chromosome 24"/>
</dbReference>
<keyword evidence="3" id="KW-1185">Reference proteome</keyword>
<sequence>MLSRLRAQISSGIWRSVWFVFLRVCLRAYFYSLSSDRSSEPPRPSTWKPERGEEEREEDGMGKKGERCDGGKRKRMERKERKERRRADADREREREGDGRTERQHMERQQNGKKELTNEWNRTKGGEVLD</sequence>
<evidence type="ECO:0000313" key="3">
    <source>
        <dbReference type="Proteomes" id="UP001178508"/>
    </source>
</evidence>
<organism evidence="2 3">
    <name type="scientific">Xyrichtys novacula</name>
    <name type="common">Pearly razorfish</name>
    <name type="synonym">Hemipteronotus novacula</name>
    <dbReference type="NCBI Taxonomy" id="13765"/>
    <lineage>
        <taxon>Eukaryota</taxon>
        <taxon>Metazoa</taxon>
        <taxon>Chordata</taxon>
        <taxon>Craniata</taxon>
        <taxon>Vertebrata</taxon>
        <taxon>Euteleostomi</taxon>
        <taxon>Actinopterygii</taxon>
        <taxon>Neopterygii</taxon>
        <taxon>Teleostei</taxon>
        <taxon>Neoteleostei</taxon>
        <taxon>Acanthomorphata</taxon>
        <taxon>Eupercaria</taxon>
        <taxon>Labriformes</taxon>
        <taxon>Labridae</taxon>
        <taxon>Xyrichtys</taxon>
    </lineage>
</organism>
<accession>A0AAV1HN73</accession>
<evidence type="ECO:0000256" key="1">
    <source>
        <dbReference type="SAM" id="MobiDB-lite"/>
    </source>
</evidence>
<gene>
    <name evidence="2" type="ORF">XNOV1_A040453</name>
</gene>
<proteinExistence type="predicted"/>
<dbReference type="AlphaFoldDB" id="A0AAV1HN73"/>